<feature type="non-terminal residue" evidence="4">
    <location>
        <position position="158"/>
    </location>
</feature>
<name>A0ABM1C2R1_LIMPO</name>
<comment type="similarity">
    <text evidence="1">Belongs to the proteasome inhibitor PI31 family.</text>
</comment>
<evidence type="ECO:0000313" key="4">
    <source>
        <dbReference type="RefSeq" id="XP_013793164.2"/>
    </source>
</evidence>
<evidence type="ECO:0000313" key="3">
    <source>
        <dbReference type="Proteomes" id="UP000694941"/>
    </source>
</evidence>
<dbReference type="Proteomes" id="UP000694941">
    <property type="component" value="Unplaced"/>
</dbReference>
<organism evidence="3 4">
    <name type="scientific">Limulus polyphemus</name>
    <name type="common">Atlantic horseshoe crab</name>
    <dbReference type="NCBI Taxonomy" id="6850"/>
    <lineage>
        <taxon>Eukaryota</taxon>
        <taxon>Metazoa</taxon>
        <taxon>Ecdysozoa</taxon>
        <taxon>Arthropoda</taxon>
        <taxon>Chelicerata</taxon>
        <taxon>Merostomata</taxon>
        <taxon>Xiphosura</taxon>
        <taxon>Limulidae</taxon>
        <taxon>Limulus</taxon>
    </lineage>
</organism>
<proteinExistence type="inferred from homology"/>
<evidence type="ECO:0000256" key="2">
    <source>
        <dbReference type="SAM" id="MobiDB-lite"/>
    </source>
</evidence>
<dbReference type="PANTHER" id="PTHR13266:SF1">
    <property type="entry name" value="PROTEASOME INHIBITOR PI31 SUBUNIT"/>
    <property type="match status" value="1"/>
</dbReference>
<reference evidence="4" key="1">
    <citation type="submission" date="2025-08" db="UniProtKB">
        <authorList>
            <consortium name="RefSeq"/>
        </authorList>
    </citation>
    <scope>IDENTIFICATION</scope>
    <source>
        <tissue evidence="4">Muscle</tissue>
    </source>
</reference>
<feature type="compositionally biased region" description="Basic and acidic residues" evidence="2">
    <location>
        <begin position="63"/>
        <end position="72"/>
    </location>
</feature>
<accession>A0ABM1C2R1</accession>
<dbReference type="InterPro" id="IPR045128">
    <property type="entry name" value="PI31-like"/>
</dbReference>
<feature type="region of interest" description="Disordered" evidence="2">
    <location>
        <begin position="43"/>
        <end position="145"/>
    </location>
</feature>
<gene>
    <name evidence="4" type="primary">LOC106477112</name>
</gene>
<sequence>MEKEKAGGILVKTDDYVTDSFRDFKSAFQDIDTLEDRFKKEVLSEVNKPTASSSSKQGTSSTSEERKSDKKVNKPKSTLEDDDPLRIPGTERRPLTDWMTDRDPFGVGRGDLDPFGGGVGGGMLMDPSRFRTPGGPFGPPPISSGFPGRLPRFVFLIN</sequence>
<dbReference type="RefSeq" id="XP_013793164.2">
    <property type="nucleotide sequence ID" value="XM_013937710.2"/>
</dbReference>
<evidence type="ECO:0000256" key="1">
    <source>
        <dbReference type="ARBA" id="ARBA00006405"/>
    </source>
</evidence>
<dbReference type="PANTHER" id="PTHR13266">
    <property type="entry name" value="PROTEASOME INHIBITOR"/>
    <property type="match status" value="1"/>
</dbReference>
<dbReference type="GeneID" id="106477112"/>
<feature type="compositionally biased region" description="Basic and acidic residues" evidence="2">
    <location>
        <begin position="89"/>
        <end position="104"/>
    </location>
</feature>
<feature type="compositionally biased region" description="Low complexity" evidence="2">
    <location>
        <begin position="124"/>
        <end position="134"/>
    </location>
</feature>
<keyword evidence="3" id="KW-1185">Reference proteome</keyword>
<feature type="compositionally biased region" description="Low complexity" evidence="2">
    <location>
        <begin position="50"/>
        <end position="62"/>
    </location>
</feature>
<protein>
    <submittedName>
        <fullName evidence="4">Proteasome inhibitor PI31 subunit-like</fullName>
    </submittedName>
</protein>